<dbReference type="GO" id="GO:0000155">
    <property type="term" value="F:phosphorelay sensor kinase activity"/>
    <property type="evidence" value="ECO:0007669"/>
    <property type="project" value="InterPro"/>
</dbReference>
<dbReference type="Pfam" id="PF08447">
    <property type="entry name" value="PAS_3"/>
    <property type="match status" value="1"/>
</dbReference>
<dbReference type="InterPro" id="IPR035965">
    <property type="entry name" value="PAS-like_dom_sf"/>
</dbReference>
<dbReference type="Pfam" id="PF08448">
    <property type="entry name" value="PAS_4"/>
    <property type="match status" value="1"/>
</dbReference>
<dbReference type="NCBIfam" id="TIGR00229">
    <property type="entry name" value="sensory_box"/>
    <property type="match status" value="1"/>
</dbReference>
<feature type="domain" description="Histidine kinase" evidence="7">
    <location>
        <begin position="282"/>
        <end position="509"/>
    </location>
</feature>
<evidence type="ECO:0000256" key="4">
    <source>
        <dbReference type="ARBA" id="ARBA00022679"/>
    </source>
</evidence>
<dbReference type="InterPro" id="IPR005467">
    <property type="entry name" value="His_kinase_dom"/>
</dbReference>
<keyword evidence="3" id="KW-0597">Phosphoprotein</keyword>
<keyword evidence="11" id="KW-1185">Reference proteome</keyword>
<evidence type="ECO:0000259" key="8">
    <source>
        <dbReference type="PROSITE" id="PS50112"/>
    </source>
</evidence>
<keyword evidence="5" id="KW-0418">Kinase</keyword>
<gene>
    <name evidence="10" type="ORF">DL240_10950</name>
</gene>
<evidence type="ECO:0000313" key="11">
    <source>
        <dbReference type="Proteomes" id="UP000249169"/>
    </source>
</evidence>
<evidence type="ECO:0000259" key="7">
    <source>
        <dbReference type="PROSITE" id="PS50109"/>
    </source>
</evidence>
<dbReference type="InterPro" id="IPR013655">
    <property type="entry name" value="PAS_fold_3"/>
</dbReference>
<dbReference type="InterPro" id="IPR000014">
    <property type="entry name" value="PAS"/>
</dbReference>
<evidence type="ECO:0000259" key="9">
    <source>
        <dbReference type="PROSITE" id="PS50113"/>
    </source>
</evidence>
<dbReference type="InterPro" id="IPR003661">
    <property type="entry name" value="HisK_dim/P_dom"/>
</dbReference>
<dbReference type="PROSITE" id="PS50109">
    <property type="entry name" value="HIS_KIN"/>
    <property type="match status" value="1"/>
</dbReference>
<dbReference type="InterPro" id="IPR004358">
    <property type="entry name" value="Sig_transdc_His_kin-like_C"/>
</dbReference>
<accession>A0A328C533</accession>
<dbReference type="Gene3D" id="3.30.565.10">
    <property type="entry name" value="Histidine kinase-like ATPase, C-terminal domain"/>
    <property type="match status" value="1"/>
</dbReference>
<evidence type="ECO:0000313" key="10">
    <source>
        <dbReference type="EMBL" id="RAL22359.1"/>
    </source>
</evidence>
<sequence>MSERKRPAKRQSPEPSKPTTATENPLIATPDLVLELDADGTICHVHSGLMRTFFPEAPDEGDEMGSFQALIPSDAVAPIDEALLRALDEQEAQSLENLIPRGNELARFQCRFSPLSADRVLAIVRDLTETFPEQDTLHQSEQRFRSLVENLPAVVYRVRLDKHWTALFISERIEELVGRPARDFLEQRVTISQMIHPEDRAYVQREVKSAIAQRVPFELHYRMIHTDGTVRRIWERGRAIYGRVNQITYLDGAIFDITDLHRLRQKVQTNNKMAAVGSLAAGVAHEINNPLAIVLANLEFVTEELGAVQQAYASDDVVSDAIQDIRQAISKVQSGIDRVRSIIDDLRSFSDAAQNQAEELDMVRLVSWALRRAEPGVLPVASLHKDLQEVPRVWASEVGVVQVLWNLLDNAADAVNHLSPEEARVDVNLRHNPERDLVVLEVRDNGRGMSEDVLSRAFEPFFTTQGIGEGAGLGLFVCQGLVASMGGDITVDSTPDEGTTVKVLLPVHT</sequence>
<proteinExistence type="predicted"/>
<feature type="region of interest" description="Disordered" evidence="6">
    <location>
        <begin position="1"/>
        <end position="27"/>
    </location>
</feature>
<evidence type="ECO:0000256" key="1">
    <source>
        <dbReference type="ARBA" id="ARBA00000085"/>
    </source>
</evidence>
<evidence type="ECO:0000256" key="3">
    <source>
        <dbReference type="ARBA" id="ARBA00022553"/>
    </source>
</evidence>
<reference evidence="10 11" key="1">
    <citation type="submission" date="2018-05" db="EMBL/GenBank/DDBJ databases">
        <title>Lujinxingia marina gen. nov. sp. nov., a new facultative anaerobic member of the class Deltaproteobacteria, and proposal of Lujinxingaceae fam. nov.</title>
        <authorList>
            <person name="Li C.-M."/>
        </authorList>
    </citation>
    <scope>NUCLEOTIDE SEQUENCE [LARGE SCALE GENOMIC DNA]</scope>
    <source>
        <strain evidence="10 11">B210</strain>
    </source>
</reference>
<dbReference type="SUPFAM" id="SSF55874">
    <property type="entry name" value="ATPase domain of HSP90 chaperone/DNA topoisomerase II/histidine kinase"/>
    <property type="match status" value="1"/>
</dbReference>
<dbReference type="OrthoDB" id="9762798at2"/>
<dbReference type="SMART" id="SM00387">
    <property type="entry name" value="HATPase_c"/>
    <property type="match status" value="1"/>
</dbReference>
<dbReference type="InterPro" id="IPR036890">
    <property type="entry name" value="HATPase_C_sf"/>
</dbReference>
<protein>
    <recommendedName>
        <fullName evidence="2">histidine kinase</fullName>
        <ecNumber evidence="2">2.7.13.3</ecNumber>
    </recommendedName>
</protein>
<feature type="domain" description="PAS" evidence="8">
    <location>
        <begin position="140"/>
        <end position="214"/>
    </location>
</feature>
<dbReference type="AlphaFoldDB" id="A0A328C533"/>
<comment type="catalytic activity">
    <reaction evidence="1">
        <text>ATP + protein L-histidine = ADP + protein N-phospho-L-histidine.</text>
        <dbReference type="EC" id="2.7.13.3"/>
    </reaction>
</comment>
<dbReference type="Gene3D" id="1.10.287.130">
    <property type="match status" value="1"/>
</dbReference>
<dbReference type="Pfam" id="PF02518">
    <property type="entry name" value="HATPase_c"/>
    <property type="match status" value="1"/>
</dbReference>
<dbReference type="SMART" id="SM00091">
    <property type="entry name" value="PAS"/>
    <property type="match status" value="2"/>
</dbReference>
<dbReference type="PANTHER" id="PTHR43304">
    <property type="entry name" value="PHYTOCHROME-LIKE PROTEIN CPH1"/>
    <property type="match status" value="1"/>
</dbReference>
<dbReference type="SUPFAM" id="SSF55785">
    <property type="entry name" value="PYP-like sensor domain (PAS domain)"/>
    <property type="match status" value="1"/>
</dbReference>
<dbReference type="PANTHER" id="PTHR43304:SF1">
    <property type="entry name" value="PAC DOMAIN-CONTAINING PROTEIN"/>
    <property type="match status" value="1"/>
</dbReference>
<dbReference type="EC" id="2.7.13.3" evidence="2"/>
<dbReference type="InterPro" id="IPR052162">
    <property type="entry name" value="Sensor_kinase/Photoreceptor"/>
</dbReference>
<dbReference type="SUPFAM" id="SSF47384">
    <property type="entry name" value="Homodimeric domain of signal transducing histidine kinase"/>
    <property type="match status" value="1"/>
</dbReference>
<keyword evidence="4" id="KW-0808">Transferase</keyword>
<dbReference type="PRINTS" id="PR00344">
    <property type="entry name" value="BCTRLSENSOR"/>
</dbReference>
<dbReference type="CDD" id="cd00082">
    <property type="entry name" value="HisKA"/>
    <property type="match status" value="1"/>
</dbReference>
<name>A0A328C533_9DELT</name>
<evidence type="ECO:0000256" key="6">
    <source>
        <dbReference type="SAM" id="MobiDB-lite"/>
    </source>
</evidence>
<dbReference type="InterPro" id="IPR036097">
    <property type="entry name" value="HisK_dim/P_sf"/>
</dbReference>
<dbReference type="CDD" id="cd00130">
    <property type="entry name" value="PAS"/>
    <property type="match status" value="1"/>
</dbReference>
<dbReference type="Gene3D" id="3.30.450.20">
    <property type="entry name" value="PAS domain"/>
    <property type="match status" value="1"/>
</dbReference>
<dbReference type="EMBL" id="QHKO01000004">
    <property type="protein sequence ID" value="RAL22359.1"/>
    <property type="molecule type" value="Genomic_DNA"/>
</dbReference>
<dbReference type="Pfam" id="PF00512">
    <property type="entry name" value="HisKA"/>
    <property type="match status" value="1"/>
</dbReference>
<dbReference type="PROSITE" id="PS50113">
    <property type="entry name" value="PAC"/>
    <property type="match status" value="1"/>
</dbReference>
<dbReference type="RefSeq" id="WP_111729930.1">
    <property type="nucleotide sequence ID" value="NZ_QHKO01000004.1"/>
</dbReference>
<dbReference type="SMART" id="SM00388">
    <property type="entry name" value="HisKA"/>
    <property type="match status" value="1"/>
</dbReference>
<dbReference type="Proteomes" id="UP000249169">
    <property type="component" value="Unassembled WGS sequence"/>
</dbReference>
<dbReference type="InterPro" id="IPR013656">
    <property type="entry name" value="PAS_4"/>
</dbReference>
<organism evidence="10 11">
    <name type="scientific">Lujinxingia litoralis</name>
    <dbReference type="NCBI Taxonomy" id="2211119"/>
    <lineage>
        <taxon>Bacteria</taxon>
        <taxon>Deltaproteobacteria</taxon>
        <taxon>Bradymonadales</taxon>
        <taxon>Lujinxingiaceae</taxon>
        <taxon>Lujinxingia</taxon>
    </lineage>
</organism>
<evidence type="ECO:0000256" key="5">
    <source>
        <dbReference type="ARBA" id="ARBA00022777"/>
    </source>
</evidence>
<feature type="domain" description="PAC" evidence="9">
    <location>
        <begin position="217"/>
        <end position="269"/>
    </location>
</feature>
<dbReference type="InterPro" id="IPR000700">
    <property type="entry name" value="PAS-assoc_C"/>
</dbReference>
<dbReference type="PROSITE" id="PS50112">
    <property type="entry name" value="PAS"/>
    <property type="match status" value="1"/>
</dbReference>
<comment type="caution">
    <text evidence="10">The sequence shown here is derived from an EMBL/GenBank/DDBJ whole genome shotgun (WGS) entry which is preliminary data.</text>
</comment>
<dbReference type="InterPro" id="IPR003594">
    <property type="entry name" value="HATPase_dom"/>
</dbReference>
<feature type="compositionally biased region" description="Polar residues" evidence="6">
    <location>
        <begin position="13"/>
        <end position="23"/>
    </location>
</feature>
<evidence type="ECO:0000256" key="2">
    <source>
        <dbReference type="ARBA" id="ARBA00012438"/>
    </source>
</evidence>